<dbReference type="PANTHER" id="PTHR38695">
    <property type="entry name" value="AMINO ACID PERMEASE_ SLC12A DOMAIN-CONTAINING PROTEIN"/>
    <property type="match status" value="1"/>
</dbReference>
<dbReference type="RefSeq" id="WP_380119442.1">
    <property type="nucleotide sequence ID" value="NZ_JBHSIU010000041.1"/>
</dbReference>
<protein>
    <submittedName>
        <fullName evidence="3">Luciferase family protein</fullName>
    </submittedName>
</protein>
<dbReference type="EMBL" id="JBHSIU010000041">
    <property type="protein sequence ID" value="MFC5001880.1"/>
    <property type="molecule type" value="Genomic_DNA"/>
</dbReference>
<dbReference type="InterPro" id="IPR048273">
    <property type="entry name" value="Luciferase"/>
</dbReference>
<dbReference type="Proteomes" id="UP001595912">
    <property type="component" value="Unassembled WGS sequence"/>
</dbReference>
<evidence type="ECO:0000313" key="3">
    <source>
        <dbReference type="EMBL" id="MFC5001880.1"/>
    </source>
</evidence>
<dbReference type="InterPro" id="IPR040841">
    <property type="entry name" value="Luciferase_dom"/>
</dbReference>
<dbReference type="PANTHER" id="PTHR38695:SF1">
    <property type="entry name" value="AMINO ACID PERMEASE_ SLC12A DOMAIN-CONTAINING PROTEIN"/>
    <property type="match status" value="1"/>
</dbReference>
<comment type="caution">
    <text evidence="3">The sequence shown here is derived from an EMBL/GenBank/DDBJ whole genome shotgun (WGS) entry which is preliminary data.</text>
</comment>
<gene>
    <name evidence="3" type="ORF">ACFPIJ_29095</name>
</gene>
<evidence type="ECO:0000256" key="1">
    <source>
        <dbReference type="SAM" id="MobiDB-lite"/>
    </source>
</evidence>
<organism evidence="3 4">
    <name type="scientific">Dactylosporangium cerinum</name>
    <dbReference type="NCBI Taxonomy" id="1434730"/>
    <lineage>
        <taxon>Bacteria</taxon>
        <taxon>Bacillati</taxon>
        <taxon>Actinomycetota</taxon>
        <taxon>Actinomycetes</taxon>
        <taxon>Micromonosporales</taxon>
        <taxon>Micromonosporaceae</taxon>
        <taxon>Dactylosporangium</taxon>
    </lineage>
</organism>
<keyword evidence="4" id="KW-1185">Reference proteome</keyword>
<proteinExistence type="predicted"/>
<reference evidence="4" key="1">
    <citation type="journal article" date="2019" name="Int. J. Syst. Evol. Microbiol.">
        <title>The Global Catalogue of Microorganisms (GCM) 10K type strain sequencing project: providing services to taxonomists for standard genome sequencing and annotation.</title>
        <authorList>
            <consortium name="The Broad Institute Genomics Platform"/>
            <consortium name="The Broad Institute Genome Sequencing Center for Infectious Disease"/>
            <person name="Wu L."/>
            <person name="Ma J."/>
        </authorList>
    </citation>
    <scope>NUCLEOTIDE SEQUENCE [LARGE SCALE GENOMIC DNA]</scope>
    <source>
        <strain evidence="4">CGMCC 4.7152</strain>
    </source>
</reference>
<accession>A0ABV9W212</accession>
<sequence>MDLDTTLDLTAPPVRSGSRPTTTGREIPHDQLDQFSPPAIRAELVRWAKALPGVFTGPSQVSEPSSLALRLHRPGGLWEAFLLPSRDEFGHIHRAGFLHLTLPRPLIAPLAEAGWLEAHPISRRPEWPDTIVMLYAPRDPAELDVVAAALHASWQQATSDTTTKEH</sequence>
<dbReference type="Pfam" id="PF17648">
    <property type="entry name" value="Luciferase"/>
    <property type="match status" value="1"/>
</dbReference>
<evidence type="ECO:0000259" key="2">
    <source>
        <dbReference type="Pfam" id="PF17648"/>
    </source>
</evidence>
<feature type="domain" description="Luciferase" evidence="2">
    <location>
        <begin position="87"/>
        <end position="152"/>
    </location>
</feature>
<name>A0ABV9W212_9ACTN</name>
<evidence type="ECO:0000313" key="4">
    <source>
        <dbReference type="Proteomes" id="UP001595912"/>
    </source>
</evidence>
<feature type="region of interest" description="Disordered" evidence="1">
    <location>
        <begin position="1"/>
        <end position="32"/>
    </location>
</feature>